<dbReference type="InterPro" id="IPR005478">
    <property type="entry name" value="Transketolase_bac-like"/>
</dbReference>
<dbReference type="RefSeq" id="WP_137637911.1">
    <property type="nucleotide sequence ID" value="NZ_BJDN01000014.1"/>
</dbReference>
<dbReference type="Pfam" id="PF02779">
    <property type="entry name" value="Transket_pyr"/>
    <property type="match status" value="1"/>
</dbReference>
<dbReference type="SUPFAM" id="SSF52922">
    <property type="entry name" value="TK C-terminal domain-like"/>
    <property type="match status" value="1"/>
</dbReference>
<dbReference type="InterPro" id="IPR005475">
    <property type="entry name" value="Transketolase-like_Pyr-bd"/>
</dbReference>
<comment type="cofactor">
    <cofactor evidence="1">
        <name>Mg(2+)</name>
        <dbReference type="ChEBI" id="CHEBI:18420"/>
    </cofactor>
</comment>
<evidence type="ECO:0000256" key="9">
    <source>
        <dbReference type="ARBA" id="ARBA00049473"/>
    </source>
</evidence>
<evidence type="ECO:0000256" key="1">
    <source>
        <dbReference type="ARBA" id="ARBA00001946"/>
    </source>
</evidence>
<dbReference type="InterPro" id="IPR033247">
    <property type="entry name" value="Transketolase_fam"/>
</dbReference>
<dbReference type="InterPro" id="IPR029061">
    <property type="entry name" value="THDP-binding"/>
</dbReference>
<sequence>MFDETDQLSVNALRALSIDMIERAGSGHPGLPLDAAPMAYVLYSRHLRVDPQDPEWINRDRFVLSAGHGSALLYSMLHLSGFATSLADLKQFRQLHSKTPGHPERGIVAGVDATTGPLGQGLAMAVGMAMAETHLAAQFNTPQQQVIDHFTYVMCGDGDLMEGISHEAASLAGNLKLNKLIVLYDSNDVSLDGATARTFSDDAQQRFAGYHWDYQKVAAGNDLAAIDAAITAAKATAAPSLIEIKTTIGYGAPKQGTHLVHGAPLGQVDLAATKRNLGWQEAPFTVPAAVQQRFQTQVQQRGHQAHQQWQADLATYQQTQPALAAQLHQALTQELPVDWQADLPQYTLGAGEAGRQTSQKVIQALAAKIPSFWGGAADLASSNKTDIAASGSFSATTRQARNLNFGVREFAEAAAMNGIALHGGTHVFGGTFFVFSDYMRGAIRLAALQHLPVTYIFTHDSLAVGEDGPTHEPVEQLMSLRAMPGISVIRPADPNEAVAAWRLAMTTNDRPTVLVLTRQQLAVLQGSLSQPDGVSRGGYVIAPQQHGTAEGILIASGSEVALAIEAQQRLRKFGHDVKVVSMPCFDRFMQQPVAYREKVLPRQIRRRVSLELGTTLGWERFVGLDGLSLGIESFGASGPAAEVLADYGFTADAVVAAYQKLWRADNQIQTPIRRSVI</sequence>
<dbReference type="NCBIfam" id="TIGR00232">
    <property type="entry name" value="tktlase_bact"/>
    <property type="match status" value="1"/>
</dbReference>
<dbReference type="InterPro" id="IPR005474">
    <property type="entry name" value="Transketolase_N"/>
</dbReference>
<dbReference type="Gene3D" id="3.40.50.970">
    <property type="match status" value="2"/>
</dbReference>
<dbReference type="InterPro" id="IPR055152">
    <property type="entry name" value="Transketolase-like_C_2"/>
</dbReference>
<dbReference type="Gene3D" id="3.40.50.920">
    <property type="match status" value="1"/>
</dbReference>
<keyword evidence="6" id="KW-0479">Metal-binding</keyword>
<dbReference type="GO" id="GO:0004802">
    <property type="term" value="F:transketolase activity"/>
    <property type="evidence" value="ECO:0007669"/>
    <property type="project" value="UniProtKB-EC"/>
</dbReference>
<dbReference type="CDD" id="cd02012">
    <property type="entry name" value="TPP_TK"/>
    <property type="match status" value="1"/>
</dbReference>
<proteinExistence type="inferred from homology"/>
<dbReference type="EMBL" id="JBHTIO010000038">
    <property type="protein sequence ID" value="MFD0897706.1"/>
    <property type="molecule type" value="Genomic_DNA"/>
</dbReference>
<dbReference type="InterPro" id="IPR009014">
    <property type="entry name" value="Transketo_C/PFOR_II"/>
</dbReference>
<comment type="cofactor">
    <cofactor evidence="2">
        <name>thiamine diphosphate</name>
        <dbReference type="ChEBI" id="CHEBI:58937"/>
    </cofactor>
</comment>
<gene>
    <name evidence="12" type="primary">tkt</name>
    <name evidence="12" type="ORF">ACFQZ7_08135</name>
</gene>
<dbReference type="Proteomes" id="UP001597104">
    <property type="component" value="Unassembled WGS sequence"/>
</dbReference>
<evidence type="ECO:0000313" key="13">
    <source>
        <dbReference type="Proteomes" id="UP001597104"/>
    </source>
</evidence>
<accession>A0ABW3EF39</accession>
<reference evidence="13" key="1">
    <citation type="journal article" date="2019" name="Int. J. Syst. Evol. Microbiol.">
        <title>The Global Catalogue of Microorganisms (GCM) 10K type strain sequencing project: providing services to taxonomists for standard genome sequencing and annotation.</title>
        <authorList>
            <consortium name="The Broad Institute Genomics Platform"/>
            <consortium name="The Broad Institute Genome Sequencing Center for Infectious Disease"/>
            <person name="Wu L."/>
            <person name="Ma J."/>
        </authorList>
    </citation>
    <scope>NUCLEOTIDE SEQUENCE [LARGE SCALE GENOMIC DNA]</scope>
    <source>
        <strain evidence="13">CCM 8925</strain>
    </source>
</reference>
<evidence type="ECO:0000256" key="5">
    <source>
        <dbReference type="ARBA" id="ARBA00022679"/>
    </source>
</evidence>
<evidence type="ECO:0000256" key="7">
    <source>
        <dbReference type="ARBA" id="ARBA00022842"/>
    </source>
</evidence>
<comment type="similarity">
    <text evidence="3">Belongs to the transketolase family.</text>
</comment>
<keyword evidence="7" id="KW-0460">Magnesium</keyword>
<evidence type="ECO:0000259" key="11">
    <source>
        <dbReference type="SMART" id="SM00861"/>
    </source>
</evidence>
<evidence type="ECO:0000256" key="10">
    <source>
        <dbReference type="NCBIfam" id="TIGR00232"/>
    </source>
</evidence>
<organism evidence="12 13">
    <name type="scientific">Loigolactobacillus binensis</name>
    <dbReference type="NCBI Taxonomy" id="2559922"/>
    <lineage>
        <taxon>Bacteria</taxon>
        <taxon>Bacillati</taxon>
        <taxon>Bacillota</taxon>
        <taxon>Bacilli</taxon>
        <taxon>Lactobacillales</taxon>
        <taxon>Lactobacillaceae</taxon>
        <taxon>Loigolactobacillus</taxon>
    </lineage>
</organism>
<feature type="domain" description="Transketolase-like pyrimidine-binding" evidence="11">
    <location>
        <begin position="352"/>
        <end position="523"/>
    </location>
</feature>
<keyword evidence="13" id="KW-1185">Reference proteome</keyword>
<evidence type="ECO:0000256" key="3">
    <source>
        <dbReference type="ARBA" id="ARBA00007131"/>
    </source>
</evidence>
<dbReference type="EC" id="2.2.1.1" evidence="4 10"/>
<evidence type="ECO:0000313" key="12">
    <source>
        <dbReference type="EMBL" id="MFD0897706.1"/>
    </source>
</evidence>
<protein>
    <recommendedName>
        <fullName evidence="4 10">Transketolase</fullName>
        <ecNumber evidence="4 10">2.2.1.1</ecNumber>
    </recommendedName>
</protein>
<dbReference type="Pfam" id="PF22613">
    <property type="entry name" value="Transketolase_C_1"/>
    <property type="match status" value="1"/>
</dbReference>
<dbReference type="CDD" id="cd07033">
    <property type="entry name" value="TPP_PYR_DXS_TK_like"/>
    <property type="match status" value="1"/>
</dbReference>
<name>A0ABW3EF39_9LACO</name>
<dbReference type="Pfam" id="PF00456">
    <property type="entry name" value="Transketolase_N"/>
    <property type="match status" value="1"/>
</dbReference>
<dbReference type="SUPFAM" id="SSF52518">
    <property type="entry name" value="Thiamin diphosphate-binding fold (THDP-binding)"/>
    <property type="match status" value="2"/>
</dbReference>
<evidence type="ECO:0000256" key="2">
    <source>
        <dbReference type="ARBA" id="ARBA00001964"/>
    </source>
</evidence>
<evidence type="ECO:0000256" key="8">
    <source>
        <dbReference type="ARBA" id="ARBA00023052"/>
    </source>
</evidence>
<keyword evidence="5 12" id="KW-0808">Transferase</keyword>
<dbReference type="PANTHER" id="PTHR43522:SF2">
    <property type="entry name" value="TRANSKETOLASE 1-RELATED"/>
    <property type="match status" value="1"/>
</dbReference>
<dbReference type="SMART" id="SM00861">
    <property type="entry name" value="Transket_pyr"/>
    <property type="match status" value="1"/>
</dbReference>
<dbReference type="PANTHER" id="PTHR43522">
    <property type="entry name" value="TRANSKETOLASE"/>
    <property type="match status" value="1"/>
</dbReference>
<keyword evidence="8" id="KW-0786">Thiamine pyrophosphate</keyword>
<comment type="caution">
    <text evidence="12">The sequence shown here is derived from an EMBL/GenBank/DDBJ whole genome shotgun (WGS) entry which is preliminary data.</text>
</comment>
<evidence type="ECO:0000256" key="4">
    <source>
        <dbReference type="ARBA" id="ARBA00013152"/>
    </source>
</evidence>
<comment type="catalytic activity">
    <reaction evidence="9">
        <text>D-sedoheptulose 7-phosphate + D-glyceraldehyde 3-phosphate = aldehydo-D-ribose 5-phosphate + D-xylulose 5-phosphate</text>
        <dbReference type="Rhea" id="RHEA:10508"/>
        <dbReference type="ChEBI" id="CHEBI:57483"/>
        <dbReference type="ChEBI" id="CHEBI:57737"/>
        <dbReference type="ChEBI" id="CHEBI:58273"/>
        <dbReference type="ChEBI" id="CHEBI:59776"/>
        <dbReference type="EC" id="2.2.1.1"/>
    </reaction>
</comment>
<evidence type="ECO:0000256" key="6">
    <source>
        <dbReference type="ARBA" id="ARBA00022723"/>
    </source>
</evidence>